<evidence type="ECO:0000313" key="2">
    <source>
        <dbReference type="WBParaSite" id="nRc.2.0.1.t40505-RA"/>
    </source>
</evidence>
<proteinExistence type="predicted"/>
<dbReference type="CDD" id="cd00303">
    <property type="entry name" value="retropepsin_like"/>
    <property type="match status" value="1"/>
</dbReference>
<reference evidence="2" key="1">
    <citation type="submission" date="2022-11" db="UniProtKB">
        <authorList>
            <consortium name="WormBaseParasite"/>
        </authorList>
    </citation>
    <scope>IDENTIFICATION</scope>
</reference>
<organism evidence="1 2">
    <name type="scientific">Romanomermis culicivorax</name>
    <name type="common">Nematode worm</name>
    <dbReference type="NCBI Taxonomy" id="13658"/>
    <lineage>
        <taxon>Eukaryota</taxon>
        <taxon>Metazoa</taxon>
        <taxon>Ecdysozoa</taxon>
        <taxon>Nematoda</taxon>
        <taxon>Enoplea</taxon>
        <taxon>Dorylaimia</taxon>
        <taxon>Mermithida</taxon>
        <taxon>Mermithoidea</taxon>
        <taxon>Mermithidae</taxon>
        <taxon>Romanomermis</taxon>
    </lineage>
</organism>
<dbReference type="WBParaSite" id="nRc.2.0.1.t40505-RA">
    <property type="protein sequence ID" value="nRc.2.0.1.t40505-RA"/>
    <property type="gene ID" value="nRc.2.0.1.g40505"/>
</dbReference>
<evidence type="ECO:0000313" key="1">
    <source>
        <dbReference type="Proteomes" id="UP000887565"/>
    </source>
</evidence>
<keyword evidence="1" id="KW-1185">Reference proteome</keyword>
<sequence>MKTSSTLASQIPIKIGSINAYSLIDTGAQRSMFSYGLIKPAFDKQLLQLPICGMIKVADRAILTAHGLVVITMESTFGEHMIKCVILEDDSNDQCIIGTDFLAHPHIHPIPNFKDNYIEIQDVKLPLKVLAAVRLLTKLFLSTTYDNVLEEIPEEERVSFCEDKSDTFSQIEEVKAKHLVLQSQPSLHQPPSWWMEVTELAKPIFFIAQASVSIWPNCQQFVTSTLFPSTSASIPNLIVQPLPNNQVATEIPIKTAIVNITNGMFLLLFVNNTPNSIKLRPNQLLALAKHTLESVAHFDDFHVTATTLDCNLTNHEPAALDKSLAHHTDKQKVNFALNRMTQKMPINAAQTGKALSMILQNGEIFSLPGDKPTFTNELTVSIDTGTAKPVS</sequence>
<dbReference type="InterPro" id="IPR021109">
    <property type="entry name" value="Peptidase_aspartic_dom_sf"/>
</dbReference>
<accession>A0A915KQZ7</accession>
<dbReference type="Proteomes" id="UP000887565">
    <property type="component" value="Unplaced"/>
</dbReference>
<dbReference type="Gene3D" id="2.40.70.10">
    <property type="entry name" value="Acid Proteases"/>
    <property type="match status" value="1"/>
</dbReference>
<dbReference type="AlphaFoldDB" id="A0A915KQZ7"/>
<dbReference type="SUPFAM" id="SSF50630">
    <property type="entry name" value="Acid proteases"/>
    <property type="match status" value="1"/>
</dbReference>
<name>A0A915KQZ7_ROMCU</name>
<protein>
    <submittedName>
        <fullName evidence="2">Peptidase A2 domain-containing protein</fullName>
    </submittedName>
</protein>